<dbReference type="InterPro" id="IPR036890">
    <property type="entry name" value="HATPase_C_sf"/>
</dbReference>
<dbReference type="Gene3D" id="3.30.565.10">
    <property type="entry name" value="Histidine kinase-like ATPase, C-terminal domain"/>
    <property type="match status" value="1"/>
</dbReference>
<dbReference type="PANTHER" id="PTHR33566">
    <property type="entry name" value="EN/SPM-LIKE TRANSPOSON-RELATED"/>
    <property type="match status" value="1"/>
</dbReference>
<proteinExistence type="predicted"/>
<feature type="compositionally biased region" description="Polar residues" evidence="2">
    <location>
        <begin position="1363"/>
        <end position="1372"/>
    </location>
</feature>
<evidence type="ECO:0000256" key="1">
    <source>
        <dbReference type="SAM" id="Coils"/>
    </source>
</evidence>
<evidence type="ECO:0000313" key="3">
    <source>
        <dbReference type="EMBL" id="CAI9774183.1"/>
    </source>
</evidence>
<dbReference type="Proteomes" id="UP000834106">
    <property type="component" value="Chromosome 13"/>
</dbReference>
<feature type="compositionally biased region" description="Basic and acidic residues" evidence="2">
    <location>
        <begin position="13"/>
        <end position="33"/>
    </location>
</feature>
<dbReference type="PANTHER" id="PTHR33566:SF1">
    <property type="entry name" value="EN_SPM-LIKE TRANSPOSON-RELATED"/>
    <property type="match status" value="1"/>
</dbReference>
<organism evidence="3 4">
    <name type="scientific">Fraxinus pennsylvanica</name>
    <dbReference type="NCBI Taxonomy" id="56036"/>
    <lineage>
        <taxon>Eukaryota</taxon>
        <taxon>Viridiplantae</taxon>
        <taxon>Streptophyta</taxon>
        <taxon>Embryophyta</taxon>
        <taxon>Tracheophyta</taxon>
        <taxon>Spermatophyta</taxon>
        <taxon>Magnoliopsida</taxon>
        <taxon>eudicotyledons</taxon>
        <taxon>Gunneridae</taxon>
        <taxon>Pentapetalae</taxon>
        <taxon>asterids</taxon>
        <taxon>lamiids</taxon>
        <taxon>Lamiales</taxon>
        <taxon>Oleaceae</taxon>
        <taxon>Oleeae</taxon>
        <taxon>Fraxinus</taxon>
    </lineage>
</organism>
<evidence type="ECO:0000256" key="2">
    <source>
        <dbReference type="SAM" id="MobiDB-lite"/>
    </source>
</evidence>
<dbReference type="EMBL" id="OU503048">
    <property type="protein sequence ID" value="CAI9774183.1"/>
    <property type="molecule type" value="Genomic_DNA"/>
</dbReference>
<feature type="region of interest" description="Disordered" evidence="2">
    <location>
        <begin position="1"/>
        <end position="33"/>
    </location>
</feature>
<dbReference type="SUPFAM" id="SSF55874">
    <property type="entry name" value="ATPase domain of HSP90 chaperone/DNA topoisomerase II/histidine kinase"/>
    <property type="match status" value="1"/>
</dbReference>
<sequence length="1384" mass="156584">MDSRTPPSRGSKRPAEDSSSERARKKPNECIKSEDDDLGVDKIYKFRVLMPNGVTLGVKVRALFNHMPLDKFVEVVKNVYAKFVRQTMSQKPRRRINWTSPEFHFTDAYEKTIRNIVNFKNFKPNEWHIIRLHDGSDEADTYENMWDITPDTDLLKELPEEYTFETALADLIDNSLQALWSNEKNQRRSISVDVQKSRISIFDTGPGMDGSDENSIVQWGKMGASLHRSSRGLAIGGEPPYLTPFFGMFGYGGAIAAMLLGRRAVVSSRTKNCKKVYMLHLERDALISSSSSEQRWKANGGVRAASEDEIEKSSDGSFTKVEIFEPKMGTLDVSILQCKLKDIYFPYIQCDEMSGKTGRPVEFQVNETDLAVIEGGEIATTNLNSCNGPDFVMELQFKFNMDTTSTVGQRERIIQEANARLKCVYFPIIEGKESIEKILDKLKEDGLGTGESYEGFSRVSIRRLGRLLPDARWAWLPFMEPRQKIGERAQILKRLSYRVKCFIDMDAGFNPTPSKTDLAHHHPYTTALKNFGNRALDIEKEVQIKIYRSGKILTPSQLEKQYQDWILEMHDRYDEEIDSGEDQPTLVVVPQKNKKLGISSDVVRIHKVIKRKGTSWEAGQKIKILKGAYAGCHKTNVYATLEYIVLEGLQGDSCGEARLICRPLGLPEDQGCLLSVDNGNNFIDVRGSLSLPISVIDSEKCIAINDTEWENQIEKACQKSPSIIDVLSLSNCQELEVDGALPVDDIEAGYALPAKIIAVVRPKAFNSNKTPEELNQKFIVRENFEMSLEVKFQPDDGTVGSVNHVYSGRVTPSSYKGFHGLYLFPVGSKLSHLFQKAGVYTFSFSLKELREVRCKRRVRVKALAEVDCWKVLSEKHKDIKIRIGSHFPSLFVACYDRYSNRIPFTCEPELTTRLSSNSGFLAHTCSMDVDLTLDKLTMEIKDISVISNELDKIWPSYEASFIISSLDEKHSVAIACQVVPGAPQSVKVNPTTSSGRLLPGQIIKELVLELFDSYGNHIKQDEVIQLNADGFIFLDKAGHVCKVDDRGCVDLSGSLKVTKGYDKHVSLSVLLQEKVIYKLEFRTEMRRLTTSSTVLKRCVAGSQLDNLVFKIVNSEGEVDRSIHGEDEHGQFHTLMLKSDSFDVDDSVRYNFRHGQCCIRSIRLPQRAGIFSFTAAHSCYPELNLNVEIHVELGIMENMVQLQRSIGNTLQLQGSPSLKVPKLEQKQENISPQSSVGKLMVFYDSPSSKVPNVNQINLQRESSHGKISCLQDSVTSEDRGNSSGSIVLHQRELEEDLCKYGLCIGELERKLEWIKYRKSQIQAVIEEKQMELREIDNEFDEENRELQRTLETFHSKRDRYAQFLNENGSALRSSENKSCKNERDD</sequence>
<reference evidence="3" key="1">
    <citation type="submission" date="2023-05" db="EMBL/GenBank/DDBJ databases">
        <authorList>
            <person name="Huff M."/>
        </authorList>
    </citation>
    <scope>NUCLEOTIDE SEQUENCE</scope>
</reference>
<name>A0AAD1ZRP5_9LAMI</name>
<evidence type="ECO:0000313" key="4">
    <source>
        <dbReference type="Proteomes" id="UP000834106"/>
    </source>
</evidence>
<feature type="compositionally biased region" description="Basic and acidic residues" evidence="2">
    <location>
        <begin position="1373"/>
        <end position="1384"/>
    </location>
</feature>
<keyword evidence="4" id="KW-1185">Reference proteome</keyword>
<keyword evidence="1" id="KW-0175">Coiled coil</keyword>
<feature type="coiled-coil region" evidence="1">
    <location>
        <begin position="1317"/>
        <end position="1351"/>
    </location>
</feature>
<gene>
    <name evidence="3" type="ORF">FPE_LOCUS21613</name>
</gene>
<feature type="region of interest" description="Disordered" evidence="2">
    <location>
        <begin position="1363"/>
        <end position="1384"/>
    </location>
</feature>
<protein>
    <submittedName>
        <fullName evidence="3">Uncharacterized protein</fullName>
    </submittedName>
</protein>
<dbReference type="Pfam" id="PF13589">
    <property type="entry name" value="HATPase_c_3"/>
    <property type="match status" value="1"/>
</dbReference>
<accession>A0AAD1ZRP5</accession>